<name>E6PKS1_9ZZZZ</name>
<reference evidence="1" key="1">
    <citation type="submission" date="2009-10" db="EMBL/GenBank/DDBJ databases">
        <title>Diversity of trophic interactions inside an arsenic-rich microbial ecosystem.</title>
        <authorList>
            <person name="Bertin P.N."/>
            <person name="Heinrich-Salmeron A."/>
            <person name="Pelletier E."/>
            <person name="Goulhen-Chollet F."/>
            <person name="Arsene-Ploetze F."/>
            <person name="Gallien S."/>
            <person name="Calteau A."/>
            <person name="Vallenet D."/>
            <person name="Casiot C."/>
            <person name="Chane-Woon-Ming B."/>
            <person name="Giloteaux L."/>
            <person name="Barakat M."/>
            <person name="Bonnefoy V."/>
            <person name="Bruneel O."/>
            <person name="Chandler M."/>
            <person name="Cleiss J."/>
            <person name="Duran R."/>
            <person name="Elbaz-Poulichet F."/>
            <person name="Fonknechten N."/>
            <person name="Lauga B."/>
            <person name="Mornico D."/>
            <person name="Ortet P."/>
            <person name="Schaeffer C."/>
            <person name="Siguier P."/>
            <person name="Alexander Thil Smith A."/>
            <person name="Van Dorsselaer A."/>
            <person name="Weissenbach J."/>
            <person name="Medigue C."/>
            <person name="Le Paslier D."/>
        </authorList>
    </citation>
    <scope>NUCLEOTIDE SEQUENCE</scope>
</reference>
<sequence length="207" mass="21602">MVDVLTAVVSVEARDLEGKLLQHLLDDGQHVGLGDRLHRGHDLPLGDAVDGVDVIQTLDAVEVALMHTVDANEPWAPIGCRCPAYSDGGGTIAAGLGHHHTLLAVAVAVAQVVQVRHRDRAQALEPGIAKDIPLAARGILLKCCASARHTQRTGGSTNDAARWLRARPAQALDPRPSLLQDCAAESLGLGLNREGGNGGCSSGINRA</sequence>
<organism evidence="1">
    <name type="scientific">mine drainage metagenome</name>
    <dbReference type="NCBI Taxonomy" id="410659"/>
    <lineage>
        <taxon>unclassified sequences</taxon>
        <taxon>metagenomes</taxon>
        <taxon>ecological metagenomes</taxon>
    </lineage>
</organism>
<evidence type="ECO:0000313" key="1">
    <source>
        <dbReference type="EMBL" id="CBH95522.1"/>
    </source>
</evidence>
<protein>
    <submittedName>
        <fullName evidence="1">Uncharacterized protein</fullName>
    </submittedName>
</protein>
<gene>
    <name evidence="1" type="ORF">CARN2_1784</name>
</gene>
<accession>E6PKS1</accession>
<proteinExistence type="predicted"/>
<dbReference type="EMBL" id="CABM01000007">
    <property type="protein sequence ID" value="CBH95522.1"/>
    <property type="molecule type" value="Genomic_DNA"/>
</dbReference>
<comment type="caution">
    <text evidence="1">The sequence shown here is derived from an EMBL/GenBank/DDBJ whole genome shotgun (WGS) entry which is preliminary data.</text>
</comment>
<dbReference type="AlphaFoldDB" id="E6PKS1"/>